<dbReference type="InterPro" id="IPR029044">
    <property type="entry name" value="Nucleotide-diphossugar_trans"/>
</dbReference>
<evidence type="ECO:0000313" key="7">
    <source>
        <dbReference type="EMBL" id="GMR39977.1"/>
    </source>
</evidence>
<evidence type="ECO:0000259" key="6">
    <source>
        <dbReference type="Pfam" id="PF09258"/>
    </source>
</evidence>
<dbReference type="GO" id="GO:1901135">
    <property type="term" value="P:carbohydrate derivative metabolic process"/>
    <property type="evidence" value="ECO:0007669"/>
    <property type="project" value="UniProtKB-ARBA"/>
</dbReference>
<dbReference type="EMBL" id="BTRK01000003">
    <property type="protein sequence ID" value="GMR39977.1"/>
    <property type="molecule type" value="Genomic_DNA"/>
</dbReference>
<dbReference type="Proteomes" id="UP001328107">
    <property type="component" value="Unassembled WGS sequence"/>
</dbReference>
<evidence type="ECO:0000256" key="1">
    <source>
        <dbReference type="ARBA" id="ARBA00004648"/>
    </source>
</evidence>
<dbReference type="InterPro" id="IPR015338">
    <property type="entry name" value="GT64_dom"/>
</dbReference>
<evidence type="ECO:0000313" key="8">
    <source>
        <dbReference type="Proteomes" id="UP001328107"/>
    </source>
</evidence>
<keyword evidence="8" id="KW-1185">Reference proteome</keyword>
<organism evidence="7 8">
    <name type="scientific">Pristionchus mayeri</name>
    <dbReference type="NCBI Taxonomy" id="1317129"/>
    <lineage>
        <taxon>Eukaryota</taxon>
        <taxon>Metazoa</taxon>
        <taxon>Ecdysozoa</taxon>
        <taxon>Nematoda</taxon>
        <taxon>Chromadorea</taxon>
        <taxon>Rhabditida</taxon>
        <taxon>Rhabditina</taxon>
        <taxon>Diplogasteromorpha</taxon>
        <taxon>Diplogasteroidea</taxon>
        <taxon>Neodiplogasteridae</taxon>
        <taxon>Pristionchus</taxon>
    </lineage>
</organism>
<gene>
    <name evidence="7" type="ORF">PMAYCL1PPCAC_10169</name>
</gene>
<proteinExistence type="inferred from homology"/>
<dbReference type="InterPro" id="IPR004263">
    <property type="entry name" value="Exostosin"/>
</dbReference>
<comment type="caution">
    <text evidence="7">The sequence shown here is derived from an EMBL/GenBank/DDBJ whole genome shotgun (WGS) entry which is preliminary data.</text>
</comment>
<comment type="subcellular location">
    <subcellularLocation>
        <location evidence="1">Endoplasmic reticulum membrane</location>
        <topology evidence="1">Single-pass type II membrane protein</topology>
    </subcellularLocation>
</comment>
<dbReference type="AlphaFoldDB" id="A0AAN5CDW3"/>
<feature type="domain" description="Glycosyl transferase 64" evidence="6">
    <location>
        <begin position="161"/>
        <end position="256"/>
    </location>
</feature>
<keyword evidence="5" id="KW-1015">Disulfide bond</keyword>
<name>A0AAN5CDW3_9BILA</name>
<dbReference type="Pfam" id="PF09258">
    <property type="entry name" value="Glyco_transf_64"/>
    <property type="match status" value="1"/>
</dbReference>
<keyword evidence="3" id="KW-0808">Transferase</keyword>
<dbReference type="PANTHER" id="PTHR48261">
    <property type="entry name" value="ACETYLGLUCOSAMINYLTRANSFERASE"/>
    <property type="match status" value="1"/>
</dbReference>
<reference evidence="8" key="1">
    <citation type="submission" date="2022-10" db="EMBL/GenBank/DDBJ databases">
        <title>Genome assembly of Pristionchus species.</title>
        <authorList>
            <person name="Yoshida K."/>
            <person name="Sommer R.J."/>
        </authorList>
    </citation>
    <scope>NUCLEOTIDE SEQUENCE [LARGE SCALE GENOMIC DNA]</scope>
    <source>
        <strain evidence="8">RS5460</strain>
    </source>
</reference>
<evidence type="ECO:0000256" key="4">
    <source>
        <dbReference type="ARBA" id="ARBA00023136"/>
    </source>
</evidence>
<accession>A0AAN5CDW3</accession>
<keyword evidence="4" id="KW-0472">Membrane</keyword>
<dbReference type="GO" id="GO:0016757">
    <property type="term" value="F:glycosyltransferase activity"/>
    <property type="evidence" value="ECO:0007669"/>
    <property type="project" value="InterPro"/>
</dbReference>
<evidence type="ECO:0000256" key="3">
    <source>
        <dbReference type="ARBA" id="ARBA00022679"/>
    </source>
</evidence>
<comment type="similarity">
    <text evidence="2">Belongs to the glycosyltransferase 47 family.</text>
</comment>
<dbReference type="Gene3D" id="3.90.550.10">
    <property type="entry name" value="Spore Coat Polysaccharide Biosynthesis Protein SpsA, Chain A"/>
    <property type="match status" value="1"/>
</dbReference>
<dbReference type="GO" id="GO:0005789">
    <property type="term" value="C:endoplasmic reticulum membrane"/>
    <property type="evidence" value="ECO:0007669"/>
    <property type="project" value="UniProtKB-SubCell"/>
</dbReference>
<dbReference type="PANTHER" id="PTHR48261:SF2">
    <property type="entry name" value="ACETYLGLUCOSAMINYLTRANSFERASE"/>
    <property type="match status" value="1"/>
</dbReference>
<protein>
    <recommendedName>
        <fullName evidence="6">Glycosyl transferase 64 domain-containing protein</fullName>
    </recommendedName>
</protein>
<evidence type="ECO:0000256" key="5">
    <source>
        <dbReference type="ARBA" id="ARBA00023157"/>
    </source>
</evidence>
<sequence length="264" mass="30561">MKMLIKLSNLYSSEDILEMRRRATIFRRRLDNAEALARSLLAAVAERMQLQLPTVDMTPTKPVFETYETNNTYEIETKDEEYKRIASPFDHHRYTSHRLSNSSVLYRSMDLTFTPRTLHDVHGLPSEAEYYEDSEIVRTAGSRNPKAFARGLGINREPEQFTVLLMTFQRDEGVKEIIQKLNSCPHLNKVLVVWNNVGRDPPGVWPKIHVPVEFVRSARNSLNNRFMPYDRIETEAVFSIDDDMDLNQEEIVYAFKCGGRIATG</sequence>
<evidence type="ECO:0000256" key="2">
    <source>
        <dbReference type="ARBA" id="ARBA00010271"/>
    </source>
</evidence>